<dbReference type="RefSeq" id="XP_049266407.1">
    <property type="nucleotide sequence ID" value="XM_049406694.1"/>
</dbReference>
<evidence type="ECO:0000313" key="5">
    <source>
        <dbReference type="Proteomes" id="UP000694255"/>
    </source>
</evidence>
<evidence type="ECO:0000313" key="4">
    <source>
        <dbReference type="EMBL" id="KAG7666175.1"/>
    </source>
</evidence>
<keyword evidence="5" id="KW-1185">Reference proteome</keyword>
<dbReference type="Pfam" id="PF00789">
    <property type="entry name" value="UBX"/>
    <property type="match status" value="1"/>
</dbReference>
<feature type="compositionally biased region" description="Basic and acidic residues" evidence="2">
    <location>
        <begin position="153"/>
        <end position="172"/>
    </location>
</feature>
<dbReference type="InterPro" id="IPR050730">
    <property type="entry name" value="UBX_domain-protein"/>
</dbReference>
<reference evidence="4 5" key="1">
    <citation type="journal article" date="2021" name="DNA Res.">
        <title>Genome analysis of Candida subhashii reveals its hybrid nature and dual mitochondrial genome conformations.</title>
        <authorList>
            <person name="Mixao V."/>
            <person name="Hegedusova E."/>
            <person name="Saus E."/>
            <person name="Pryszcz L.P."/>
            <person name="Cillingova A."/>
            <person name="Nosek J."/>
            <person name="Gabaldon T."/>
        </authorList>
    </citation>
    <scope>NUCLEOTIDE SEQUENCE [LARGE SCALE GENOMIC DNA]</scope>
    <source>
        <strain evidence="4 5">CBS 10753</strain>
    </source>
</reference>
<dbReference type="GeneID" id="73467088"/>
<dbReference type="PROSITE" id="PS50033">
    <property type="entry name" value="UBX"/>
    <property type="match status" value="1"/>
</dbReference>
<dbReference type="Pfam" id="PF14555">
    <property type="entry name" value="UBA_4"/>
    <property type="match status" value="1"/>
</dbReference>
<accession>A0A8J5R7E8</accession>
<organism evidence="4 5">
    <name type="scientific">[Candida] subhashii</name>
    <dbReference type="NCBI Taxonomy" id="561895"/>
    <lineage>
        <taxon>Eukaryota</taxon>
        <taxon>Fungi</taxon>
        <taxon>Dikarya</taxon>
        <taxon>Ascomycota</taxon>
        <taxon>Saccharomycotina</taxon>
        <taxon>Pichiomycetes</taxon>
        <taxon>Debaryomycetaceae</taxon>
        <taxon>Spathaspora</taxon>
    </lineage>
</organism>
<evidence type="ECO:0000256" key="2">
    <source>
        <dbReference type="SAM" id="MobiDB-lite"/>
    </source>
</evidence>
<evidence type="ECO:0000256" key="1">
    <source>
        <dbReference type="SAM" id="Coils"/>
    </source>
</evidence>
<dbReference type="OrthoDB" id="1026733at2759"/>
<dbReference type="InterPro" id="IPR001012">
    <property type="entry name" value="UBX_dom"/>
</dbReference>
<dbReference type="GO" id="GO:0005783">
    <property type="term" value="C:endoplasmic reticulum"/>
    <property type="evidence" value="ECO:0007669"/>
    <property type="project" value="TreeGrafter"/>
</dbReference>
<dbReference type="GO" id="GO:0043130">
    <property type="term" value="F:ubiquitin binding"/>
    <property type="evidence" value="ECO:0007669"/>
    <property type="project" value="TreeGrafter"/>
</dbReference>
<dbReference type="Proteomes" id="UP000694255">
    <property type="component" value="Unassembled WGS sequence"/>
</dbReference>
<name>A0A8J5R7E8_9ASCO</name>
<dbReference type="AlphaFoldDB" id="A0A8J5R7E8"/>
<comment type="caution">
    <text evidence="4">The sequence shown here is derived from an EMBL/GenBank/DDBJ whole genome shotgun (WGS) entry which is preliminary data.</text>
</comment>
<feature type="coiled-coil region" evidence="1">
    <location>
        <begin position="449"/>
        <end position="477"/>
    </location>
</feature>
<proteinExistence type="predicted"/>
<dbReference type="PANTHER" id="PTHR23322">
    <property type="entry name" value="FAS-ASSOCIATED PROTEIN"/>
    <property type="match status" value="1"/>
</dbReference>
<evidence type="ECO:0000259" key="3">
    <source>
        <dbReference type="PROSITE" id="PS50033"/>
    </source>
</evidence>
<dbReference type="PANTHER" id="PTHR23322:SF1">
    <property type="entry name" value="FAS-ASSOCIATED FACTOR 2"/>
    <property type="match status" value="1"/>
</dbReference>
<dbReference type="EMBL" id="JAGSYN010000036">
    <property type="protein sequence ID" value="KAG7666175.1"/>
    <property type="molecule type" value="Genomic_DNA"/>
</dbReference>
<dbReference type="GO" id="GO:0036503">
    <property type="term" value="P:ERAD pathway"/>
    <property type="evidence" value="ECO:0007669"/>
    <property type="project" value="TreeGrafter"/>
</dbReference>
<feature type="domain" description="UBX" evidence="3">
    <location>
        <begin position="495"/>
        <end position="530"/>
    </location>
</feature>
<protein>
    <recommendedName>
        <fullName evidence="3">UBX domain-containing protein</fullName>
    </recommendedName>
</protein>
<gene>
    <name evidence="4" type="ORF">J8A68_000287</name>
</gene>
<feature type="region of interest" description="Disordered" evidence="2">
    <location>
        <begin position="153"/>
        <end position="184"/>
    </location>
</feature>
<keyword evidence="1" id="KW-0175">Coiled coil</keyword>
<sequence length="630" mass="72461">MSSPSPPSYEELTNDQQESFIQFKSITGLLDSDNTDSGTDTKIIQLLTIQEFNLNNAISTYFDSGFDTINQPSQPIHTPTPPPYASGLETHNEEGEIHNRYARPAIGVPGSGDVVNLQSQMFMDSLLPKFPKAPSISNGWQLEVGIHSSIIHEREEEERKRKELEGEEKENVGEETTSIRSEDDGMRKKSPLAAIWILLLIIPKTVLQLLVSAFKFMFGAGVGGGIGLLGKGSSFNRLERGFNFGKFHPNYNFLNLLKNELVQEKEEGEAQEEESILNNYNVHDSEFNEVRLYCQKEYHWLLILLINDSIECQTFLKKLLAHPNFNKLFNKTTGSFKETEIFLNNVERSPEAFEIAHTYKCKRLPCIMLIGNVSASPELMASMSILYKSNLASSFIIEEQETGQTIVKILKNFYKILDKYNPQLVSLRFDKKDMEFSRMIRQQQDDAFLQSLEQDKLKKAQREQELQQENLEKLRLYYLLNLIKDNYFELVITSQPSDGYRIAIKLPNGKRIIELFDKSISINQFYLFVELKIYIEQLLETQQATFEEIINIIDELIDDVGLDESLKSQEMTLEEYCNKNSFKFEIIQPYPKKVIKSSNKSINDIPEFKGANFLVEFTDEDEEDDEESDE</sequence>